<keyword evidence="1" id="KW-0732">Signal</keyword>
<accession>A0A3P8C566</accession>
<dbReference type="EMBL" id="UZAH01026388">
    <property type="protein sequence ID" value="VDO79925.1"/>
    <property type="molecule type" value="Genomic_DNA"/>
</dbReference>
<feature type="chain" id="PRO_5044551547" evidence="1">
    <location>
        <begin position="21"/>
        <end position="141"/>
    </location>
</feature>
<evidence type="ECO:0000313" key="3">
    <source>
        <dbReference type="Proteomes" id="UP000050761"/>
    </source>
</evidence>
<evidence type="ECO:0000313" key="4">
    <source>
        <dbReference type="WBParaSite" id="HPBE_0000927001-mRNA-1"/>
    </source>
</evidence>
<organism evidence="3 4">
    <name type="scientific">Heligmosomoides polygyrus</name>
    <name type="common">Parasitic roundworm</name>
    <dbReference type="NCBI Taxonomy" id="6339"/>
    <lineage>
        <taxon>Eukaryota</taxon>
        <taxon>Metazoa</taxon>
        <taxon>Ecdysozoa</taxon>
        <taxon>Nematoda</taxon>
        <taxon>Chromadorea</taxon>
        <taxon>Rhabditida</taxon>
        <taxon>Rhabditina</taxon>
        <taxon>Rhabditomorpha</taxon>
        <taxon>Strongyloidea</taxon>
        <taxon>Heligmosomidae</taxon>
        <taxon>Heligmosomoides</taxon>
    </lineage>
</organism>
<proteinExistence type="predicted"/>
<evidence type="ECO:0000313" key="2">
    <source>
        <dbReference type="EMBL" id="VDO79925.1"/>
    </source>
</evidence>
<reference evidence="2 3" key="1">
    <citation type="submission" date="2018-11" db="EMBL/GenBank/DDBJ databases">
        <authorList>
            <consortium name="Pathogen Informatics"/>
        </authorList>
    </citation>
    <scope>NUCLEOTIDE SEQUENCE [LARGE SCALE GENOMIC DNA]</scope>
</reference>
<name>A0A183FNY2_HELPZ</name>
<sequence length="141" mass="15470">MHRFLFLAVLLYQKTYGVNGINGATARDEATLIRGKLDDIPDTSIDNSLKDFRGVRKKTNWTVTSAVSKTALLLPKRDGRALLPALGHFLLSNNLIEKLCQPVSRAPALRLPQVSCRSPGPVALPDFILLRAASVSLTMIF</sequence>
<dbReference type="WBParaSite" id="HPBE_0000927001-mRNA-1">
    <property type="protein sequence ID" value="HPBE_0000927001-mRNA-1"/>
    <property type="gene ID" value="HPBE_0000927001"/>
</dbReference>
<keyword evidence="3" id="KW-1185">Reference proteome</keyword>
<protein>
    <submittedName>
        <fullName evidence="4">Secreted protein</fullName>
    </submittedName>
</protein>
<accession>A0A183FNY2</accession>
<gene>
    <name evidence="2" type="ORF">HPBE_LOCUS9271</name>
</gene>
<dbReference type="Proteomes" id="UP000050761">
    <property type="component" value="Unassembled WGS sequence"/>
</dbReference>
<feature type="signal peptide" evidence="1">
    <location>
        <begin position="1"/>
        <end position="20"/>
    </location>
</feature>
<evidence type="ECO:0000256" key="1">
    <source>
        <dbReference type="SAM" id="SignalP"/>
    </source>
</evidence>
<dbReference type="AlphaFoldDB" id="A0A183FNY2"/>
<reference evidence="4" key="2">
    <citation type="submission" date="2019-09" db="UniProtKB">
        <authorList>
            <consortium name="WormBaseParasite"/>
        </authorList>
    </citation>
    <scope>IDENTIFICATION</scope>
</reference>